<feature type="domain" description="ORC1/DEAH AAA+ ATPase" evidence="1">
    <location>
        <begin position="25"/>
        <end position="178"/>
    </location>
</feature>
<dbReference type="EMBL" id="QKQS01000006">
    <property type="protein sequence ID" value="PZA13208.1"/>
    <property type="molecule type" value="Genomic_DNA"/>
</dbReference>
<organism evidence="2 3">
    <name type="scientific">Rhodopseudomonas palustris</name>
    <dbReference type="NCBI Taxonomy" id="1076"/>
    <lineage>
        <taxon>Bacteria</taxon>
        <taxon>Pseudomonadati</taxon>
        <taxon>Pseudomonadota</taxon>
        <taxon>Alphaproteobacteria</taxon>
        <taxon>Hyphomicrobiales</taxon>
        <taxon>Nitrobacteraceae</taxon>
        <taxon>Rhodopseudomonas</taxon>
    </lineage>
</organism>
<dbReference type="InterPro" id="IPR027417">
    <property type="entry name" value="P-loop_NTPase"/>
</dbReference>
<reference evidence="2 3" key="1">
    <citation type="submission" date="2018-06" db="EMBL/GenBank/DDBJ databases">
        <title>Draft Whole-Genome Sequence of the purple photosynthetic bacterium Rhodospeudomonas palustris XCP.</title>
        <authorList>
            <person name="Rayyan A."/>
            <person name="Meyer T.E."/>
            <person name="Kyndt J.A."/>
        </authorList>
    </citation>
    <scope>NUCLEOTIDE SEQUENCE [LARGE SCALE GENOMIC DNA]</scope>
    <source>
        <strain evidence="2 3">XCP</strain>
    </source>
</reference>
<evidence type="ECO:0000313" key="2">
    <source>
        <dbReference type="EMBL" id="PZA13208.1"/>
    </source>
</evidence>
<dbReference type="PANTHER" id="PTHR34301">
    <property type="entry name" value="DNA-BINDING PROTEIN-RELATED"/>
    <property type="match status" value="1"/>
</dbReference>
<dbReference type="SUPFAM" id="SSF52540">
    <property type="entry name" value="P-loop containing nucleoside triphosphate hydrolases"/>
    <property type="match status" value="1"/>
</dbReference>
<name>A0A323UZ82_RHOPL</name>
<dbReference type="RefSeq" id="WP_110784386.1">
    <property type="nucleotide sequence ID" value="NZ_QKQS01000006.1"/>
</dbReference>
<dbReference type="PANTHER" id="PTHR34301:SF8">
    <property type="entry name" value="ATPASE DOMAIN-CONTAINING PROTEIN"/>
    <property type="match status" value="1"/>
</dbReference>
<dbReference type="Pfam" id="PF13401">
    <property type="entry name" value="AAA_22"/>
    <property type="match status" value="1"/>
</dbReference>
<proteinExistence type="predicted"/>
<accession>A0A323UZ82</accession>
<dbReference type="Proteomes" id="UP000248134">
    <property type="component" value="Unassembled WGS sequence"/>
</dbReference>
<dbReference type="AlphaFoldDB" id="A0A323UZ82"/>
<comment type="caution">
    <text evidence="2">The sequence shown here is derived from an EMBL/GenBank/DDBJ whole genome shotgun (WGS) entry which is preliminary data.</text>
</comment>
<dbReference type="GO" id="GO:0016887">
    <property type="term" value="F:ATP hydrolysis activity"/>
    <property type="evidence" value="ECO:0007669"/>
    <property type="project" value="InterPro"/>
</dbReference>
<protein>
    <recommendedName>
        <fullName evidence="1">ORC1/DEAH AAA+ ATPase domain-containing protein</fullName>
    </recommendedName>
</protein>
<evidence type="ECO:0000313" key="3">
    <source>
        <dbReference type="Proteomes" id="UP000248134"/>
    </source>
</evidence>
<sequence length="378" mass="42458">MAHRDCETEEILRLLEAGKSIQMLAPRRVGKTWLMHEVERQLKQQGWLTIFSDVEGMANEEEFLRDLCKKIEDAGSLAERARGQILHRLEQLTTASIEGGNLIGAIGRVDVKQFSEALVASLHEQNAKVLILIDEISLFVSALISKGPEAAQAFLYHLRKLRQSYPNVRWLLTGSIGLDVVARRLGLGGALIDLEIFPLEPFSAQEARAFIDALCAGRKVRWRFVLDDAGFDYLAAELGWLSPYYLELIANRIRLSSNDGGATAVPTIADIDRAFDELLGHAYRNNFVAWEEHLNKNFPKPDTDVLYAILDCCCGARGGEIASTILAGVNQRHPAVTHRDLMNLMTALANDGFVTETEGRWRFRSGLLRRYWLKYIHA</sequence>
<dbReference type="OrthoDB" id="7827977at2"/>
<dbReference type="Gene3D" id="3.40.50.300">
    <property type="entry name" value="P-loop containing nucleotide triphosphate hydrolases"/>
    <property type="match status" value="1"/>
</dbReference>
<gene>
    <name evidence="2" type="ORF">DNX69_02190</name>
</gene>
<dbReference type="InterPro" id="IPR049945">
    <property type="entry name" value="AAA_22"/>
</dbReference>
<evidence type="ECO:0000259" key="1">
    <source>
        <dbReference type="Pfam" id="PF13401"/>
    </source>
</evidence>